<feature type="compositionally biased region" description="Basic and acidic residues" evidence="2">
    <location>
        <begin position="420"/>
        <end position="442"/>
    </location>
</feature>
<feature type="region of interest" description="Disordered" evidence="2">
    <location>
        <begin position="78"/>
        <end position="199"/>
    </location>
</feature>
<evidence type="ECO:0000313" key="6">
    <source>
        <dbReference type="EMBL" id="UMM12721.1"/>
    </source>
</evidence>
<feature type="compositionally biased region" description="Basic and acidic residues" evidence="2">
    <location>
        <begin position="294"/>
        <end position="303"/>
    </location>
</feature>
<keyword evidence="3" id="KW-1133">Transmembrane helix</keyword>
<feature type="region of interest" description="Disordered" evidence="2">
    <location>
        <begin position="420"/>
        <end position="443"/>
    </location>
</feature>
<gene>
    <name evidence="6" type="ORF">L5515_001357</name>
</gene>
<keyword evidence="1" id="KW-0694">RNA-binding</keyword>
<dbReference type="PROSITE" id="PS50174">
    <property type="entry name" value="G_PATCH"/>
    <property type="match status" value="1"/>
</dbReference>
<evidence type="ECO:0000256" key="3">
    <source>
        <dbReference type="SAM" id="Phobius"/>
    </source>
</evidence>
<feature type="transmembrane region" description="Helical" evidence="3">
    <location>
        <begin position="683"/>
        <end position="704"/>
    </location>
</feature>
<dbReference type="GO" id="GO:0051726">
    <property type="term" value="P:regulation of cell cycle"/>
    <property type="evidence" value="ECO:0007669"/>
    <property type="project" value="InterPro"/>
</dbReference>
<dbReference type="CDD" id="cd19870">
    <property type="entry name" value="DSRM_SON-like"/>
    <property type="match status" value="1"/>
</dbReference>
<dbReference type="EMBL" id="CP092620">
    <property type="protein sequence ID" value="UMM12721.1"/>
    <property type="molecule type" value="Genomic_DNA"/>
</dbReference>
<dbReference type="AlphaFoldDB" id="A0AAE9E2B3"/>
<dbReference type="InterPro" id="IPR032922">
    <property type="entry name" value="SON"/>
</dbReference>
<dbReference type="InterPro" id="IPR014720">
    <property type="entry name" value="dsRBD_dom"/>
</dbReference>
<dbReference type="SMART" id="SM00358">
    <property type="entry name" value="DSRM"/>
    <property type="match status" value="1"/>
</dbReference>
<dbReference type="PROSITE" id="PS50137">
    <property type="entry name" value="DS_RBD"/>
    <property type="match status" value="1"/>
</dbReference>
<dbReference type="Pfam" id="PF01585">
    <property type="entry name" value="G-patch"/>
    <property type="match status" value="1"/>
</dbReference>
<keyword evidence="7" id="KW-1185">Reference proteome</keyword>
<dbReference type="FunFam" id="3.30.160.20:FF:000144">
    <property type="entry name" value="Protein CBG12024"/>
    <property type="match status" value="1"/>
</dbReference>
<organism evidence="6 7">
    <name type="scientific">Caenorhabditis briggsae</name>
    <dbReference type="NCBI Taxonomy" id="6238"/>
    <lineage>
        <taxon>Eukaryota</taxon>
        <taxon>Metazoa</taxon>
        <taxon>Ecdysozoa</taxon>
        <taxon>Nematoda</taxon>
        <taxon>Chromadorea</taxon>
        <taxon>Rhabditida</taxon>
        <taxon>Rhabditina</taxon>
        <taxon>Rhabditomorpha</taxon>
        <taxon>Rhabditoidea</taxon>
        <taxon>Rhabditidae</taxon>
        <taxon>Peloderinae</taxon>
        <taxon>Caenorhabditis</taxon>
    </lineage>
</organism>
<evidence type="ECO:0000256" key="1">
    <source>
        <dbReference type="PROSITE-ProRule" id="PRU00266"/>
    </source>
</evidence>
<keyword evidence="3" id="KW-0812">Transmembrane</keyword>
<dbReference type="Proteomes" id="UP000829354">
    <property type="component" value="Chromosome I"/>
</dbReference>
<dbReference type="SUPFAM" id="SSF54768">
    <property type="entry name" value="dsRNA-binding domain-like"/>
    <property type="match status" value="1"/>
</dbReference>
<dbReference type="Gene3D" id="3.30.160.20">
    <property type="match status" value="1"/>
</dbReference>
<feature type="compositionally biased region" description="Basic and acidic residues" evidence="2">
    <location>
        <begin position="149"/>
        <end position="163"/>
    </location>
</feature>
<evidence type="ECO:0000313" key="7">
    <source>
        <dbReference type="Proteomes" id="UP000829354"/>
    </source>
</evidence>
<feature type="compositionally biased region" description="Basic and acidic residues" evidence="2">
    <location>
        <begin position="327"/>
        <end position="366"/>
    </location>
</feature>
<evidence type="ECO:0000259" key="5">
    <source>
        <dbReference type="PROSITE" id="PS50174"/>
    </source>
</evidence>
<reference evidence="6 7" key="1">
    <citation type="submission" date="2022-04" db="EMBL/GenBank/DDBJ databases">
        <title>Chromosome-level reference genomes for two strains of Caenorhabditis briggsae: an improved platform for comparative genomics.</title>
        <authorList>
            <person name="Stevens L."/>
            <person name="Andersen E."/>
        </authorList>
    </citation>
    <scope>NUCLEOTIDE SEQUENCE [LARGE SCALE GENOMIC DNA]</scope>
    <source>
        <strain evidence="6">VX34</strain>
        <tissue evidence="6">Whole-organism</tissue>
    </source>
</reference>
<dbReference type="InterPro" id="IPR000467">
    <property type="entry name" value="G_patch_dom"/>
</dbReference>
<evidence type="ECO:0008006" key="8">
    <source>
        <dbReference type="Google" id="ProtNLM"/>
    </source>
</evidence>
<dbReference type="PANTHER" id="PTHR46528">
    <property type="entry name" value="PROTEIN SON"/>
    <property type="match status" value="1"/>
</dbReference>
<feature type="domain" description="G-patch" evidence="5">
    <location>
        <begin position="721"/>
        <end position="767"/>
    </location>
</feature>
<name>A0AAE9E2B3_CAEBR</name>
<keyword evidence="3" id="KW-0472">Membrane</keyword>
<dbReference type="GO" id="GO:0003723">
    <property type="term" value="F:RNA binding"/>
    <property type="evidence" value="ECO:0007669"/>
    <property type="project" value="UniProtKB-UniRule"/>
</dbReference>
<dbReference type="GO" id="GO:0043484">
    <property type="term" value="P:regulation of RNA splicing"/>
    <property type="evidence" value="ECO:0007669"/>
    <property type="project" value="InterPro"/>
</dbReference>
<feature type="region of interest" description="Disordered" evidence="2">
    <location>
        <begin position="218"/>
        <end position="375"/>
    </location>
</feature>
<sequence>MTEEVAFTSATQLRARYLRSGPSNIRWVGSCSKMDNGENAPKNNSEAIIADLLNDLKSSEKMISVDKIARCDDSAIVEDKRKKSHKHRSSHRSKKSKKERRKRSRTWSDSSRSRSRSRNHSRERKKHHKKRKSRSRSRSRSSRVSQSALEKEKPHIVESKAETKLPTPPKELHSEEKSHESLTDPGFSEASKQTSAIILPEVNEETKTKVSIVLPLVEENSTKKDIEDGEIEDFVYGPADAVFPDHEENTNDKKDSSNGDIVEVKKESKDRKEKDKNKKKDKSDRKRKSSVSNHDSKKKDRKDVRRRSRSRERERLLPRRRSPSPFIERKLDRTTRRSVSRERRSRSSDRITRWRSQSRERRDFNERRRRRSRSREVIDKDKLLAIAKTKRAEMMSHGDRDNASIEDFVTYCKKLQKRQEREKRREAGQAVSDHDSDGETVRYKHPYAMPKDPIRINIVTATSASLAQKDLTGPEEPTQLPASQLRIVYPVSSGEVHRENAEWIPVEKEDVPKSCSVEQKKHVALTSLEIDRCRAQGIPVAPVPVPKFLNSILPPPPMPPQFMPNPSDPFRPPTPPSLPSVLYVPTKDKMILKEPKDITAPAPSDIGKVLKKRTEAQGKVLATPNDFEAHRALKEANEQIKLWAALKSLPGEYTGTTGLRLLSADELQPHNPKFHAWVKKQSVTISIINIIIIIGYFFGINFSISSYYSLAVNQSNAAPATTGIGRMMLEKMGWRPGEGLGKGATGNVEPLVLDVKSDRKGLMAEVEMSTKQRNKMNTQNNVPIDLSTKNPISLVMELCAKRRWNAPSFTCEESGADHSKMFIWTVVINNVQYRPMCGSKQKKEGKAVACQVALQSLGVLPRDPDHPVCM</sequence>
<proteinExistence type="predicted"/>
<protein>
    <recommendedName>
        <fullName evidence="8">Protein SON</fullName>
    </recommendedName>
</protein>
<evidence type="ECO:0000256" key="2">
    <source>
        <dbReference type="SAM" id="MobiDB-lite"/>
    </source>
</evidence>
<evidence type="ECO:0000259" key="4">
    <source>
        <dbReference type="PROSITE" id="PS50137"/>
    </source>
</evidence>
<feature type="compositionally biased region" description="Basic and acidic residues" evidence="2">
    <location>
        <begin position="243"/>
        <end position="284"/>
    </location>
</feature>
<feature type="compositionally biased region" description="Basic residues" evidence="2">
    <location>
        <begin position="113"/>
        <end position="141"/>
    </location>
</feature>
<dbReference type="PANTHER" id="PTHR46528:SF1">
    <property type="entry name" value="PROTEIN SON"/>
    <property type="match status" value="1"/>
</dbReference>
<feature type="compositionally biased region" description="Basic and acidic residues" evidence="2">
    <location>
        <begin position="170"/>
        <end position="182"/>
    </location>
</feature>
<feature type="domain" description="DRBM" evidence="4">
    <location>
        <begin position="790"/>
        <end position="859"/>
    </location>
</feature>
<dbReference type="SMART" id="SM00443">
    <property type="entry name" value="G_patch"/>
    <property type="match status" value="1"/>
</dbReference>
<dbReference type="Pfam" id="PF00035">
    <property type="entry name" value="dsrm"/>
    <property type="match status" value="1"/>
</dbReference>
<accession>A0AAE9E2B3</accession>
<feature type="compositionally biased region" description="Basic residues" evidence="2">
    <location>
        <begin position="82"/>
        <end position="105"/>
    </location>
</feature>